<dbReference type="SMART" id="SM00179">
    <property type="entry name" value="EGF_CA"/>
    <property type="match status" value="3"/>
</dbReference>
<dbReference type="InterPro" id="IPR049883">
    <property type="entry name" value="NOTCH1_EGF-like"/>
</dbReference>
<evidence type="ECO:0000256" key="5">
    <source>
        <dbReference type="PROSITE-ProRule" id="PRU00076"/>
    </source>
</evidence>
<dbReference type="InterPro" id="IPR000742">
    <property type="entry name" value="EGF"/>
</dbReference>
<dbReference type="FunFam" id="2.10.25.10:FF:000355">
    <property type="entry name" value="Wall-associated receptor kinase 3"/>
    <property type="match status" value="2"/>
</dbReference>
<keyword evidence="6" id="KW-0472">Membrane</keyword>
<evidence type="ECO:0000256" key="4">
    <source>
        <dbReference type="ARBA" id="ARBA00023157"/>
    </source>
</evidence>
<feature type="domain" description="EGF-like" evidence="8">
    <location>
        <begin position="23"/>
        <end position="65"/>
    </location>
</feature>
<evidence type="ECO:0000256" key="1">
    <source>
        <dbReference type="ARBA" id="ARBA00022536"/>
    </source>
</evidence>
<dbReference type="InterPro" id="IPR000152">
    <property type="entry name" value="EGF-type_Asp/Asn_hydroxyl_site"/>
</dbReference>
<comment type="caution">
    <text evidence="9">The sequence shown here is derived from an EMBL/GenBank/DDBJ whole genome shotgun (WGS) entry which is preliminary data.</text>
</comment>
<evidence type="ECO:0000259" key="8">
    <source>
        <dbReference type="PROSITE" id="PS50026"/>
    </source>
</evidence>
<accession>A0A2U1L905</accession>
<dbReference type="PANTHER" id="PTHR24039">
    <property type="entry name" value="FIBRILLIN-RELATED"/>
    <property type="match status" value="1"/>
</dbReference>
<feature type="domain" description="EGF-like" evidence="8">
    <location>
        <begin position="151"/>
        <end position="185"/>
    </location>
</feature>
<keyword evidence="4" id="KW-1015">Disulfide bond</keyword>
<comment type="caution">
    <text evidence="5">Lacks conserved residue(s) required for the propagation of feature annotation.</text>
</comment>
<dbReference type="SMART" id="SM00181">
    <property type="entry name" value="EGF"/>
    <property type="match status" value="3"/>
</dbReference>
<dbReference type="AlphaFoldDB" id="A0A2U1L905"/>
<dbReference type="EMBL" id="PKPP01010772">
    <property type="protein sequence ID" value="PWA45431.1"/>
    <property type="molecule type" value="Genomic_DNA"/>
</dbReference>
<evidence type="ECO:0000256" key="2">
    <source>
        <dbReference type="ARBA" id="ARBA00022729"/>
    </source>
</evidence>
<dbReference type="SUPFAM" id="SSF57184">
    <property type="entry name" value="Growth factor receptor domain"/>
    <property type="match status" value="1"/>
</dbReference>
<keyword evidence="6" id="KW-1133">Transmembrane helix</keyword>
<dbReference type="PROSITE" id="PS01187">
    <property type="entry name" value="EGF_CA"/>
    <property type="match status" value="1"/>
</dbReference>
<evidence type="ECO:0000256" key="7">
    <source>
        <dbReference type="SAM" id="SignalP"/>
    </source>
</evidence>
<feature type="transmembrane region" description="Helical" evidence="6">
    <location>
        <begin position="204"/>
        <end position="228"/>
    </location>
</feature>
<dbReference type="OrthoDB" id="4062651at2759"/>
<evidence type="ECO:0000256" key="3">
    <source>
        <dbReference type="ARBA" id="ARBA00022737"/>
    </source>
</evidence>
<protein>
    <submittedName>
        <fullName evidence="9">EGF-like domain-containing protein</fullName>
    </submittedName>
</protein>
<dbReference type="InterPro" id="IPR018097">
    <property type="entry name" value="EGF_Ca-bd_CS"/>
</dbReference>
<proteinExistence type="predicted"/>
<keyword evidence="6" id="KW-0812">Transmembrane</keyword>
<dbReference type="Pfam" id="PF07645">
    <property type="entry name" value="EGF_CA"/>
    <property type="match status" value="3"/>
</dbReference>
<keyword evidence="3" id="KW-0677">Repeat</keyword>
<dbReference type="GO" id="GO:0005509">
    <property type="term" value="F:calcium ion binding"/>
    <property type="evidence" value="ECO:0007669"/>
    <property type="project" value="InterPro"/>
</dbReference>
<feature type="chain" id="PRO_5015408811" evidence="7">
    <location>
        <begin position="18"/>
        <end position="371"/>
    </location>
</feature>
<keyword evidence="10" id="KW-1185">Reference proteome</keyword>
<keyword evidence="2 7" id="KW-0732">Signal</keyword>
<dbReference type="PROSITE" id="PS00010">
    <property type="entry name" value="ASX_HYDROXYL"/>
    <property type="match status" value="3"/>
</dbReference>
<sequence>MFLSFIVCLFTFPFTVALGTLQDIDECDDKSNISCYGNCINTEGSYNCTCWPGYTGNAKTQDGCQPVAKDSQFPVMMFSLGYHGIKSLLYYYVLCYSGGKICDGPQDDINECKNPKKYPCYGVCVNTRGSYNCTCPSGYNGNAKIKNDCQDINECENPEKYPCYGVCINTLGSYDCMCRPGYNGNAKIQNGCKRSAGNSKFTTIIFILAGVVLGIGILVLSIVVYKLIHKREDKRRKEIFFKRNGDLHTGRVAQKAASAYEGVQVIKISHCHPFRLYKQSSSRLFLKKLFCQVHNKQIKIAHKQIATKVATTNTCFTSFPHNQVQPSTINAISSSRCSKLQGAKSRFSTLHKLHKEQKQILQTAQSHKTTC</sequence>
<feature type="domain" description="EGF-like" evidence="8">
    <location>
        <begin position="108"/>
        <end position="150"/>
    </location>
</feature>
<evidence type="ECO:0000313" key="10">
    <source>
        <dbReference type="Proteomes" id="UP000245207"/>
    </source>
</evidence>
<gene>
    <name evidence="9" type="ORF">CTI12_AA518000</name>
</gene>
<evidence type="ECO:0000256" key="6">
    <source>
        <dbReference type="SAM" id="Phobius"/>
    </source>
</evidence>
<evidence type="ECO:0000313" key="9">
    <source>
        <dbReference type="EMBL" id="PWA45431.1"/>
    </source>
</evidence>
<dbReference type="Proteomes" id="UP000245207">
    <property type="component" value="Unassembled WGS sequence"/>
</dbReference>
<dbReference type="InterPro" id="IPR001881">
    <property type="entry name" value="EGF-like_Ca-bd_dom"/>
</dbReference>
<dbReference type="InterPro" id="IPR009030">
    <property type="entry name" value="Growth_fac_rcpt_cys_sf"/>
</dbReference>
<keyword evidence="1 5" id="KW-0245">EGF-like domain</keyword>
<dbReference type="PROSITE" id="PS50026">
    <property type="entry name" value="EGF_3"/>
    <property type="match status" value="3"/>
</dbReference>
<reference evidence="9 10" key="1">
    <citation type="journal article" date="2018" name="Mol. Plant">
        <title>The genome of Artemisia annua provides insight into the evolution of Asteraceae family and artemisinin biosynthesis.</title>
        <authorList>
            <person name="Shen Q."/>
            <person name="Zhang L."/>
            <person name="Liao Z."/>
            <person name="Wang S."/>
            <person name="Yan T."/>
            <person name="Shi P."/>
            <person name="Liu M."/>
            <person name="Fu X."/>
            <person name="Pan Q."/>
            <person name="Wang Y."/>
            <person name="Lv Z."/>
            <person name="Lu X."/>
            <person name="Zhang F."/>
            <person name="Jiang W."/>
            <person name="Ma Y."/>
            <person name="Chen M."/>
            <person name="Hao X."/>
            <person name="Li L."/>
            <person name="Tang Y."/>
            <person name="Lv G."/>
            <person name="Zhou Y."/>
            <person name="Sun X."/>
            <person name="Brodelius P.E."/>
            <person name="Rose J.K.C."/>
            <person name="Tang K."/>
        </authorList>
    </citation>
    <scope>NUCLEOTIDE SEQUENCE [LARGE SCALE GENOMIC DNA]</scope>
    <source>
        <strain evidence="10">cv. Huhao1</strain>
        <tissue evidence="9">Leaf</tissue>
    </source>
</reference>
<name>A0A2U1L905_ARTAN</name>
<feature type="signal peptide" evidence="7">
    <location>
        <begin position="1"/>
        <end position="17"/>
    </location>
</feature>
<organism evidence="9 10">
    <name type="scientific">Artemisia annua</name>
    <name type="common">Sweet wormwood</name>
    <dbReference type="NCBI Taxonomy" id="35608"/>
    <lineage>
        <taxon>Eukaryota</taxon>
        <taxon>Viridiplantae</taxon>
        <taxon>Streptophyta</taxon>
        <taxon>Embryophyta</taxon>
        <taxon>Tracheophyta</taxon>
        <taxon>Spermatophyta</taxon>
        <taxon>Magnoliopsida</taxon>
        <taxon>eudicotyledons</taxon>
        <taxon>Gunneridae</taxon>
        <taxon>Pentapetalae</taxon>
        <taxon>asterids</taxon>
        <taxon>campanulids</taxon>
        <taxon>Asterales</taxon>
        <taxon>Asteraceae</taxon>
        <taxon>Asteroideae</taxon>
        <taxon>Anthemideae</taxon>
        <taxon>Artemisiinae</taxon>
        <taxon>Artemisia</taxon>
    </lineage>
</organism>
<dbReference type="Gene3D" id="2.10.25.10">
    <property type="entry name" value="Laminin"/>
    <property type="match status" value="3"/>
</dbReference>
<dbReference type="CDD" id="cd00054">
    <property type="entry name" value="EGF_CA"/>
    <property type="match status" value="3"/>
</dbReference>
<dbReference type="STRING" id="35608.A0A2U1L905"/>